<evidence type="ECO:0000256" key="1">
    <source>
        <dbReference type="SAM" id="SignalP"/>
    </source>
</evidence>
<reference evidence="2" key="1">
    <citation type="submission" date="2022-10" db="EMBL/GenBank/DDBJ databases">
        <title>The WGS of Solirubrobacter sp. CPCC 204708.</title>
        <authorList>
            <person name="Jiang Z."/>
        </authorList>
    </citation>
    <scope>NUCLEOTIDE SEQUENCE</scope>
    <source>
        <strain evidence="2">CPCC 204708</strain>
    </source>
</reference>
<dbReference type="RefSeq" id="WP_202952384.1">
    <property type="nucleotide sequence ID" value="NZ_JAPCID010000077.1"/>
</dbReference>
<evidence type="ECO:0000313" key="2">
    <source>
        <dbReference type="EMBL" id="MDA0142165.1"/>
    </source>
</evidence>
<comment type="caution">
    <text evidence="2">The sequence shown here is derived from an EMBL/GenBank/DDBJ whole genome shotgun (WGS) entry which is preliminary data.</text>
</comment>
<dbReference type="InterPro" id="IPR012347">
    <property type="entry name" value="Ferritin-like"/>
</dbReference>
<dbReference type="Pfam" id="PF13668">
    <property type="entry name" value="Ferritin_2"/>
    <property type="match status" value="1"/>
</dbReference>
<dbReference type="PROSITE" id="PS51257">
    <property type="entry name" value="PROKAR_LIPOPROTEIN"/>
    <property type="match status" value="1"/>
</dbReference>
<protein>
    <submittedName>
        <fullName evidence="2">Ferritin-like domain-containing protein</fullName>
    </submittedName>
</protein>
<feature type="chain" id="PRO_5047294689" evidence="1">
    <location>
        <begin position="21"/>
        <end position="180"/>
    </location>
</feature>
<accession>A0ABT4RV78</accession>
<dbReference type="EMBL" id="JAPCID010000077">
    <property type="protein sequence ID" value="MDA0142165.1"/>
    <property type="molecule type" value="Genomic_DNA"/>
</dbReference>
<proteinExistence type="predicted"/>
<name>A0ABT4RV78_9ACTN</name>
<dbReference type="Gene3D" id="1.20.1260.10">
    <property type="match status" value="1"/>
</dbReference>
<dbReference type="Proteomes" id="UP001147700">
    <property type="component" value="Unassembled WGS sequence"/>
</dbReference>
<organism evidence="2 3">
    <name type="scientific">Solirubrobacter deserti</name>
    <dbReference type="NCBI Taxonomy" id="2282478"/>
    <lineage>
        <taxon>Bacteria</taxon>
        <taxon>Bacillati</taxon>
        <taxon>Actinomycetota</taxon>
        <taxon>Thermoleophilia</taxon>
        <taxon>Solirubrobacterales</taxon>
        <taxon>Solirubrobacteraceae</taxon>
        <taxon>Solirubrobacter</taxon>
    </lineage>
</organism>
<keyword evidence="1" id="KW-0732">Signal</keyword>
<dbReference type="InterPro" id="IPR009078">
    <property type="entry name" value="Ferritin-like_SF"/>
</dbReference>
<evidence type="ECO:0000313" key="3">
    <source>
        <dbReference type="Proteomes" id="UP001147700"/>
    </source>
</evidence>
<sequence>MQRRSLLLAAGASAVLTACGQDPAAGPNRPGVSRADVELLNEALAFEHVEAAFYAAAAARDERFAELAAQEAEHVAALTRAVRDAGGRPVGGADVALRLPARDAVPALALRIEERRAAASLDLVSRLGNPGLLAAGLALHAVEARHVIALRELAGVALAPTEAFGAPARGALEEVRTWLA</sequence>
<keyword evidence="3" id="KW-1185">Reference proteome</keyword>
<feature type="signal peptide" evidence="1">
    <location>
        <begin position="1"/>
        <end position="20"/>
    </location>
</feature>
<gene>
    <name evidence="2" type="ORF">OJ962_32070</name>
</gene>
<dbReference type="SUPFAM" id="SSF47240">
    <property type="entry name" value="Ferritin-like"/>
    <property type="match status" value="1"/>
</dbReference>